<proteinExistence type="predicted"/>
<keyword evidence="2" id="KW-0479">Metal-binding</keyword>
<evidence type="ECO:0000313" key="6">
    <source>
        <dbReference type="Proteomes" id="UP000789390"/>
    </source>
</evidence>
<feature type="signal peptide" evidence="4">
    <location>
        <begin position="1"/>
        <end position="18"/>
    </location>
</feature>
<sequence>MKQHLKFVLIFLFASVFANDVPVLDDLHDAVEQGLAQVESMLDLESQLIAKGLTVDRGTSAHLHSLMVGNSGSQQQKDSALNAVRILAASSHLKNKLNWSADQARRSLPQLSLDKTALKNSCPESITCPSSNVTIKYRPIDGSCHNLFRPDWGKANTPFQRALPNAYSDGVFEPRNSPSSPLKSPRVVSTSFIKPASTTASDFTLMLMTWGQLITHDLTKASSFTSADGKTPQCCNVTSGQPLDREYLHPFCLSIEIPVNDQFYSKYNQTCMSFVRTQIGADYSCSFGHAEQLNSITHWLDGSMIYGSSSSELSDLRLGQGGELKNSTTSDGKELLPLRSSCSDATCYYAGDVRAQENPQLAVVHTVMMREHNRIARALKQLNSLWSEEVLFQETRSIVIAELHHITYTEYLPAMLGEQAMRDYNLNPSATDAYSTYDETTARDPSVWNEFAAAVFRVGHSQVQGTLVLYNASDDQVPDQSFTLSSYFFDASKLPQPGFIDNAIRGLTKQMPLAINAEYTSQLTNYLFKGSNPYGMDLVALNVQRGREHGIPDYNTVRVFCGFPKANTFDDLASEIDQATINSLKNAYDSVDDIDLYIGCLAESAQPVNGSLLGPTGLCVVAKQFAVTKNNDRFFYDVGNQPNSFTMVQLNEIRKTSLARILCDNNNGDVSTMQPKAFRAPDATSNNGRQPCSSIPSINLTAWKDAKASPNKASVVAPSVLLAFIFIPSLLMYIFIIDTQDHQC</sequence>
<comment type="caution">
    <text evidence="5">The sequence shown here is derived from an EMBL/GenBank/DDBJ whole genome shotgun (WGS) entry which is preliminary data.</text>
</comment>
<dbReference type="Gene3D" id="1.10.640.10">
    <property type="entry name" value="Haem peroxidase domain superfamily, animal type"/>
    <property type="match status" value="1"/>
</dbReference>
<keyword evidence="3" id="KW-0812">Transmembrane</keyword>
<keyword evidence="2" id="KW-0408">Iron</keyword>
<dbReference type="GO" id="GO:0006979">
    <property type="term" value="P:response to oxidative stress"/>
    <property type="evidence" value="ECO:0007669"/>
    <property type="project" value="InterPro"/>
</dbReference>
<name>A0A8J2S0W2_9CRUS</name>
<evidence type="ECO:0000313" key="5">
    <source>
        <dbReference type="EMBL" id="CAH0110615.1"/>
    </source>
</evidence>
<dbReference type="CDD" id="cd09823">
    <property type="entry name" value="peroxinectin_like"/>
    <property type="match status" value="1"/>
</dbReference>
<keyword evidence="3" id="KW-0472">Membrane</keyword>
<dbReference type="Pfam" id="PF03098">
    <property type="entry name" value="An_peroxidase"/>
    <property type="match status" value="1"/>
</dbReference>
<dbReference type="OrthoDB" id="2204368at2759"/>
<dbReference type="InterPro" id="IPR019791">
    <property type="entry name" value="Haem_peroxidase_animal"/>
</dbReference>
<organism evidence="5 6">
    <name type="scientific">Daphnia galeata</name>
    <dbReference type="NCBI Taxonomy" id="27404"/>
    <lineage>
        <taxon>Eukaryota</taxon>
        <taxon>Metazoa</taxon>
        <taxon>Ecdysozoa</taxon>
        <taxon>Arthropoda</taxon>
        <taxon>Crustacea</taxon>
        <taxon>Branchiopoda</taxon>
        <taxon>Diplostraca</taxon>
        <taxon>Cladocera</taxon>
        <taxon>Anomopoda</taxon>
        <taxon>Daphniidae</taxon>
        <taxon>Daphnia</taxon>
    </lineage>
</organism>
<keyword evidence="1" id="KW-0560">Oxidoreductase</keyword>
<dbReference type="EMBL" id="CAKKLH010000303">
    <property type="protein sequence ID" value="CAH0110615.1"/>
    <property type="molecule type" value="Genomic_DNA"/>
</dbReference>
<dbReference type="PANTHER" id="PTHR11475">
    <property type="entry name" value="OXIDASE/PEROXIDASE"/>
    <property type="match status" value="1"/>
</dbReference>
<dbReference type="GO" id="GO:0004601">
    <property type="term" value="F:peroxidase activity"/>
    <property type="evidence" value="ECO:0007669"/>
    <property type="project" value="UniProtKB-KW"/>
</dbReference>
<dbReference type="FunFam" id="1.10.640.10:FF:000014">
    <property type="entry name" value="Uncharacterized protein"/>
    <property type="match status" value="1"/>
</dbReference>
<protein>
    <recommendedName>
        <fullName evidence="7">Chorion peroxidase</fullName>
    </recommendedName>
</protein>
<dbReference type="InterPro" id="IPR037120">
    <property type="entry name" value="Haem_peroxidase_sf_animal"/>
</dbReference>
<dbReference type="Proteomes" id="UP000789390">
    <property type="component" value="Unassembled WGS sequence"/>
</dbReference>
<keyword evidence="1" id="KW-0575">Peroxidase</keyword>
<evidence type="ECO:0000256" key="4">
    <source>
        <dbReference type="SAM" id="SignalP"/>
    </source>
</evidence>
<evidence type="ECO:0000256" key="2">
    <source>
        <dbReference type="PIRSR" id="PIRSR619791-2"/>
    </source>
</evidence>
<dbReference type="PRINTS" id="PR00457">
    <property type="entry name" value="ANPEROXIDASE"/>
</dbReference>
<reference evidence="5" key="1">
    <citation type="submission" date="2021-11" db="EMBL/GenBank/DDBJ databases">
        <authorList>
            <person name="Schell T."/>
        </authorList>
    </citation>
    <scope>NUCLEOTIDE SEQUENCE</scope>
    <source>
        <strain evidence="5">M5</strain>
    </source>
</reference>
<gene>
    <name evidence="5" type="ORF">DGAL_LOCUS14185</name>
</gene>
<dbReference type="PANTHER" id="PTHR11475:SF114">
    <property type="entry name" value="PEROXIDASE-LIKE PROTEIN"/>
    <property type="match status" value="1"/>
</dbReference>
<dbReference type="InterPro" id="IPR010255">
    <property type="entry name" value="Haem_peroxidase_sf"/>
</dbReference>
<dbReference type="AlphaFoldDB" id="A0A8J2S0W2"/>
<dbReference type="GO" id="GO:0046872">
    <property type="term" value="F:metal ion binding"/>
    <property type="evidence" value="ECO:0007669"/>
    <property type="project" value="UniProtKB-KW"/>
</dbReference>
<evidence type="ECO:0000256" key="1">
    <source>
        <dbReference type="ARBA" id="ARBA00022559"/>
    </source>
</evidence>
<keyword evidence="4" id="KW-0732">Signal</keyword>
<dbReference type="PROSITE" id="PS50292">
    <property type="entry name" value="PEROXIDASE_3"/>
    <property type="match status" value="1"/>
</dbReference>
<keyword evidence="3" id="KW-1133">Transmembrane helix</keyword>
<evidence type="ECO:0008006" key="7">
    <source>
        <dbReference type="Google" id="ProtNLM"/>
    </source>
</evidence>
<feature type="transmembrane region" description="Helical" evidence="3">
    <location>
        <begin position="715"/>
        <end position="736"/>
    </location>
</feature>
<dbReference type="SUPFAM" id="SSF48113">
    <property type="entry name" value="Heme-dependent peroxidases"/>
    <property type="match status" value="1"/>
</dbReference>
<feature type="binding site" description="axial binding residue" evidence="2">
    <location>
        <position position="460"/>
    </location>
    <ligand>
        <name>heme b</name>
        <dbReference type="ChEBI" id="CHEBI:60344"/>
    </ligand>
    <ligandPart>
        <name>Fe</name>
        <dbReference type="ChEBI" id="CHEBI:18248"/>
    </ligandPart>
</feature>
<feature type="chain" id="PRO_5035202851" description="Chorion peroxidase" evidence="4">
    <location>
        <begin position="19"/>
        <end position="744"/>
    </location>
</feature>
<evidence type="ECO:0000256" key="3">
    <source>
        <dbReference type="SAM" id="Phobius"/>
    </source>
</evidence>
<keyword evidence="6" id="KW-1185">Reference proteome</keyword>
<dbReference type="GO" id="GO:0020037">
    <property type="term" value="F:heme binding"/>
    <property type="evidence" value="ECO:0007669"/>
    <property type="project" value="InterPro"/>
</dbReference>
<accession>A0A8J2S0W2</accession>
<keyword evidence="2" id="KW-0349">Heme</keyword>